<gene>
    <name evidence="11" type="ORF">PECUL_23A022906</name>
</gene>
<evidence type="ECO:0000256" key="4">
    <source>
        <dbReference type="ARBA" id="ARBA00022989"/>
    </source>
</evidence>
<dbReference type="PANTHER" id="PTHR46272:SF6">
    <property type="entry name" value="G-PROTEIN COUPLED RECEPTOR 139-RELATED"/>
    <property type="match status" value="1"/>
</dbReference>
<feature type="transmembrane region" description="Helical" evidence="9">
    <location>
        <begin position="68"/>
        <end position="89"/>
    </location>
</feature>
<evidence type="ECO:0000256" key="8">
    <source>
        <dbReference type="ARBA" id="ARBA00023224"/>
    </source>
</evidence>
<name>A0AAD1VPX0_PELCU</name>
<keyword evidence="6 9" id="KW-0472">Membrane</keyword>
<proteinExistence type="predicted"/>
<evidence type="ECO:0000256" key="1">
    <source>
        <dbReference type="ARBA" id="ARBA00004651"/>
    </source>
</evidence>
<evidence type="ECO:0000313" key="12">
    <source>
        <dbReference type="Proteomes" id="UP001295444"/>
    </source>
</evidence>
<feature type="transmembrane region" description="Helical" evidence="9">
    <location>
        <begin position="15"/>
        <end position="36"/>
    </location>
</feature>
<feature type="domain" description="G-protein coupled receptors family 1 profile" evidence="10">
    <location>
        <begin position="1"/>
        <end position="128"/>
    </location>
</feature>
<reference evidence="11" key="1">
    <citation type="submission" date="2022-03" db="EMBL/GenBank/DDBJ databases">
        <authorList>
            <person name="Alioto T."/>
            <person name="Alioto T."/>
            <person name="Gomez Garrido J."/>
        </authorList>
    </citation>
    <scope>NUCLEOTIDE SEQUENCE</scope>
</reference>
<keyword evidence="8" id="KW-0807">Transducer</keyword>
<keyword evidence="12" id="KW-1185">Reference proteome</keyword>
<keyword evidence="7 11" id="KW-0675">Receptor</keyword>
<dbReference type="GO" id="GO:0005886">
    <property type="term" value="C:plasma membrane"/>
    <property type="evidence" value="ECO:0007669"/>
    <property type="project" value="UniProtKB-SubCell"/>
</dbReference>
<dbReference type="InterPro" id="IPR017452">
    <property type="entry name" value="GPCR_Rhodpsn_7TM"/>
</dbReference>
<evidence type="ECO:0000256" key="2">
    <source>
        <dbReference type="ARBA" id="ARBA00022475"/>
    </source>
</evidence>
<accession>A0AAD1VPX0</accession>
<keyword evidence="4 9" id="KW-1133">Transmembrane helix</keyword>
<evidence type="ECO:0000259" key="10">
    <source>
        <dbReference type="PROSITE" id="PS50262"/>
    </source>
</evidence>
<dbReference type="Proteomes" id="UP001295444">
    <property type="component" value="Chromosome 02"/>
</dbReference>
<feature type="transmembrane region" description="Helical" evidence="9">
    <location>
        <begin position="109"/>
        <end position="131"/>
    </location>
</feature>
<evidence type="ECO:0000313" key="11">
    <source>
        <dbReference type="EMBL" id="CAH2245216.1"/>
    </source>
</evidence>
<evidence type="ECO:0000256" key="7">
    <source>
        <dbReference type="ARBA" id="ARBA00023170"/>
    </source>
</evidence>
<protein>
    <submittedName>
        <fullName evidence="11">Probable G- coupled receptor 139</fullName>
    </submittedName>
</protein>
<keyword evidence="3 9" id="KW-0812">Transmembrane</keyword>
<dbReference type="EMBL" id="OW240913">
    <property type="protein sequence ID" value="CAH2245216.1"/>
    <property type="molecule type" value="Genomic_DNA"/>
</dbReference>
<dbReference type="Gene3D" id="1.20.1070.10">
    <property type="entry name" value="Rhodopsin 7-helix transmembrane proteins"/>
    <property type="match status" value="1"/>
</dbReference>
<evidence type="ECO:0000256" key="6">
    <source>
        <dbReference type="ARBA" id="ARBA00023136"/>
    </source>
</evidence>
<sequence>MIPFLSTYDHIQTTVWIVFPLVSLVLTNGLTVWHITVTTKRRQGLKGGSEGKDVIDPEIARRKKSVNLLAIISISFLVHWLPKMIVKVLERFTYPPVNRYDFYHPINVVRMLCNMLIVLSSFSNMCIYSLTVTKFREELVRGAKSTYLLVCKNPDIVALSSKPTKIFTI</sequence>
<evidence type="ECO:0000256" key="9">
    <source>
        <dbReference type="SAM" id="Phobius"/>
    </source>
</evidence>
<dbReference type="PROSITE" id="PS50262">
    <property type="entry name" value="G_PROTEIN_RECEP_F1_2"/>
    <property type="match status" value="1"/>
</dbReference>
<dbReference type="PANTHER" id="PTHR46272">
    <property type="entry name" value="G_PROTEIN_RECEP_F1_2 DOMAIN-CONTAINING PROTEIN"/>
    <property type="match status" value="1"/>
</dbReference>
<dbReference type="SUPFAM" id="SSF81321">
    <property type="entry name" value="Family A G protein-coupled receptor-like"/>
    <property type="match status" value="1"/>
</dbReference>
<evidence type="ECO:0000256" key="5">
    <source>
        <dbReference type="ARBA" id="ARBA00023040"/>
    </source>
</evidence>
<organism evidence="11 12">
    <name type="scientific">Pelobates cultripes</name>
    <name type="common">Western spadefoot toad</name>
    <dbReference type="NCBI Taxonomy" id="61616"/>
    <lineage>
        <taxon>Eukaryota</taxon>
        <taxon>Metazoa</taxon>
        <taxon>Chordata</taxon>
        <taxon>Craniata</taxon>
        <taxon>Vertebrata</taxon>
        <taxon>Euteleostomi</taxon>
        <taxon>Amphibia</taxon>
        <taxon>Batrachia</taxon>
        <taxon>Anura</taxon>
        <taxon>Pelobatoidea</taxon>
        <taxon>Pelobatidae</taxon>
        <taxon>Pelobates</taxon>
    </lineage>
</organism>
<dbReference type="InterPro" id="IPR052477">
    <property type="entry name" value="Orphan_GPCR1"/>
</dbReference>
<dbReference type="AlphaFoldDB" id="A0AAD1VPX0"/>
<comment type="subcellular location">
    <subcellularLocation>
        <location evidence="1">Cell membrane</location>
        <topology evidence="1">Multi-pass membrane protein</topology>
    </subcellularLocation>
</comment>
<dbReference type="GO" id="GO:0004930">
    <property type="term" value="F:G protein-coupled receptor activity"/>
    <property type="evidence" value="ECO:0007669"/>
    <property type="project" value="UniProtKB-KW"/>
</dbReference>
<keyword evidence="2" id="KW-1003">Cell membrane</keyword>
<keyword evidence="5" id="KW-0297">G-protein coupled receptor</keyword>
<evidence type="ECO:0000256" key="3">
    <source>
        <dbReference type="ARBA" id="ARBA00022692"/>
    </source>
</evidence>